<organism evidence="2 4">
    <name type="scientific">Lepraria neglecta</name>
    <dbReference type="NCBI Taxonomy" id="209136"/>
    <lineage>
        <taxon>Eukaryota</taxon>
        <taxon>Fungi</taxon>
        <taxon>Dikarya</taxon>
        <taxon>Ascomycota</taxon>
        <taxon>Pezizomycotina</taxon>
        <taxon>Lecanoromycetes</taxon>
        <taxon>OSLEUM clade</taxon>
        <taxon>Lecanoromycetidae</taxon>
        <taxon>Lecanorales</taxon>
        <taxon>Lecanorineae</taxon>
        <taxon>Stereocaulaceae</taxon>
        <taxon>Lepraria</taxon>
    </lineage>
</organism>
<keyword evidence="4" id="KW-1185">Reference proteome</keyword>
<feature type="region of interest" description="Disordered" evidence="1">
    <location>
        <begin position="600"/>
        <end position="706"/>
    </location>
</feature>
<dbReference type="EMBL" id="JASNWA010000008">
    <property type="protein sequence ID" value="KAK3172010.1"/>
    <property type="molecule type" value="Genomic_DNA"/>
</dbReference>
<evidence type="ECO:0000256" key="1">
    <source>
        <dbReference type="SAM" id="MobiDB-lite"/>
    </source>
</evidence>
<feature type="compositionally biased region" description="Pro residues" evidence="1">
    <location>
        <begin position="1"/>
        <end position="11"/>
    </location>
</feature>
<evidence type="ECO:0000313" key="3">
    <source>
        <dbReference type="EMBL" id="KAK3172010.1"/>
    </source>
</evidence>
<feature type="compositionally biased region" description="Basic residues" evidence="1">
    <location>
        <begin position="35"/>
        <end position="59"/>
    </location>
</feature>
<dbReference type="AlphaFoldDB" id="A0AAE0DJ32"/>
<feature type="compositionally biased region" description="Low complexity" evidence="1">
    <location>
        <begin position="60"/>
        <end position="72"/>
    </location>
</feature>
<name>A0AAE0DJ32_9LECA</name>
<feature type="region of interest" description="Disordered" evidence="1">
    <location>
        <begin position="459"/>
        <end position="495"/>
    </location>
</feature>
<dbReference type="PANTHER" id="PTHR48148">
    <property type="entry name" value="KERATINOCYTE PROLINE-RICH PROTEIN"/>
    <property type="match status" value="1"/>
</dbReference>
<evidence type="ECO:0000313" key="2">
    <source>
        <dbReference type="EMBL" id="KAK3168883.1"/>
    </source>
</evidence>
<feature type="compositionally biased region" description="Pro residues" evidence="1">
    <location>
        <begin position="24"/>
        <end position="34"/>
    </location>
</feature>
<feature type="region of interest" description="Disordered" evidence="1">
    <location>
        <begin position="408"/>
        <end position="427"/>
    </location>
</feature>
<protein>
    <submittedName>
        <fullName evidence="2">Uncharacterized protein</fullName>
    </submittedName>
</protein>
<feature type="compositionally biased region" description="Basic and acidic residues" evidence="1">
    <location>
        <begin position="692"/>
        <end position="706"/>
    </location>
</feature>
<evidence type="ECO:0000313" key="4">
    <source>
        <dbReference type="Proteomes" id="UP001276659"/>
    </source>
</evidence>
<dbReference type="Proteomes" id="UP001276659">
    <property type="component" value="Unassembled WGS sequence"/>
</dbReference>
<feature type="compositionally biased region" description="Low complexity" evidence="1">
    <location>
        <begin position="627"/>
        <end position="639"/>
    </location>
</feature>
<sequence>MPPETTLPPPMTTRRRGLPTLPSTAPPSATPKPPAARKKPAPKPAPRRPSKAPKPKKPPLAKLQKAPLSKSATAVAAAGQRYWDAQIEQDNEEDAIAAAQEEARRLEHQSFYEKYYHTLNMDSQNTSGELSSLELSPGGKERYQKACTEEESRRAAVARTAIWDEFKAVGYSVEWWVHFEKIELFRDSTTHTMGAAGRLDWEAWYNRLHPMGREHADSEGKSCYTVAIRADLKVGNTAGKSTSTINMKDGELDSIWQKKVLSLMQLRHESRPKKNAILTFKVGVEFFFARTHNGILPASMLPSIPPTQSQIKAQQSQAKTLRVDLLKTQQQALVDQHELALIAAHKCTSPSCPNSAGGQCLLQDGKHYALDGPHIRAWVQCINTNTATPSTPPPNFHINARLRRQIPHGTKDRKKQEEVLPPITPAPAATDVMDEKYMDRAFKLATLKLMGKLIGDDIPASPTPHLTPTPAPAPAPAPTPARTPSPPLLPRPCYTASSSRSRALSHLPDADVLRPSSPVTTEDWAGYISWLCNIENTWTGAKKEAFEHAGHVLEEAYISIQSIQQEMKGLGHKAYWDSMDIKPGVGHHLARLASKYQAYEKQKSASRQSGTTKASPFDITSSPPPSAQVQVPASQATTQDKTGKPLSPQYYAPKNYGADDDYKSGSSDDDDMLETQRPLSENAIIQSIETQQWEREKAGYESYRRQ</sequence>
<comment type="caution">
    <text evidence="2">The sequence shown here is derived from an EMBL/GenBank/DDBJ whole genome shotgun (WGS) entry which is preliminary data.</text>
</comment>
<feature type="compositionally biased region" description="Pro residues" evidence="1">
    <location>
        <begin position="461"/>
        <end position="490"/>
    </location>
</feature>
<feature type="region of interest" description="Disordered" evidence="1">
    <location>
        <begin position="1"/>
        <end position="72"/>
    </location>
</feature>
<feature type="compositionally biased region" description="Polar residues" evidence="1">
    <location>
        <begin position="605"/>
        <end position="614"/>
    </location>
</feature>
<dbReference type="PANTHER" id="PTHR48148:SF3">
    <property type="entry name" value="KERATINOCYTE PROLINE-RICH PROTEIN"/>
    <property type="match status" value="1"/>
</dbReference>
<gene>
    <name evidence="3" type="ORF">OEA41_004094</name>
    <name evidence="2" type="ORF">OEA41_005331</name>
</gene>
<accession>A0AAE0DJ32</accession>
<reference evidence="2" key="1">
    <citation type="submission" date="2022-11" db="EMBL/GenBank/DDBJ databases">
        <title>Chromosomal genome sequence assembly and mating type (MAT) locus characterization of the leprose asexual lichenized fungus Lepraria neglecta (Nyl.) Erichsen.</title>
        <authorList>
            <person name="Allen J.L."/>
            <person name="Pfeffer B."/>
        </authorList>
    </citation>
    <scope>NUCLEOTIDE SEQUENCE</scope>
    <source>
        <strain evidence="2">Allen 5258</strain>
    </source>
</reference>
<feature type="compositionally biased region" description="Polar residues" evidence="1">
    <location>
        <begin position="677"/>
        <end position="691"/>
    </location>
</feature>
<dbReference type="EMBL" id="JASNWA010000010">
    <property type="protein sequence ID" value="KAK3168883.1"/>
    <property type="molecule type" value="Genomic_DNA"/>
</dbReference>
<proteinExistence type="predicted"/>